<keyword evidence="1" id="KW-0175">Coiled coil</keyword>
<dbReference type="InterPro" id="IPR053137">
    <property type="entry name" value="NLR-like"/>
</dbReference>
<protein>
    <recommendedName>
        <fullName evidence="5">Tetratricopeptide repeat protein</fullName>
    </recommendedName>
</protein>
<dbReference type="EMBL" id="BNED01000005">
    <property type="protein sequence ID" value="GHI76854.1"/>
    <property type="molecule type" value="Genomic_DNA"/>
</dbReference>
<dbReference type="Pfam" id="PF13374">
    <property type="entry name" value="TPR_10"/>
    <property type="match status" value="1"/>
</dbReference>
<dbReference type="PANTHER" id="PTHR46082">
    <property type="entry name" value="ATP/GTP-BINDING PROTEIN-RELATED"/>
    <property type="match status" value="1"/>
</dbReference>
<organism evidence="3 4">
    <name type="scientific">Streptomyces spororaveus</name>
    <dbReference type="NCBI Taxonomy" id="284039"/>
    <lineage>
        <taxon>Bacteria</taxon>
        <taxon>Bacillati</taxon>
        <taxon>Actinomycetota</taxon>
        <taxon>Actinomycetes</taxon>
        <taxon>Kitasatosporales</taxon>
        <taxon>Streptomycetaceae</taxon>
        <taxon>Streptomyces</taxon>
    </lineage>
</organism>
<feature type="coiled-coil region" evidence="1">
    <location>
        <begin position="125"/>
        <end position="237"/>
    </location>
</feature>
<evidence type="ECO:0000256" key="1">
    <source>
        <dbReference type="SAM" id="Coils"/>
    </source>
</evidence>
<comment type="caution">
    <text evidence="3">The sequence shown here is derived from an EMBL/GenBank/DDBJ whole genome shotgun (WGS) entry which is preliminary data.</text>
</comment>
<dbReference type="Proteomes" id="UP000608522">
    <property type="component" value="Unassembled WGS sequence"/>
</dbReference>
<dbReference type="Pfam" id="PF13560">
    <property type="entry name" value="HTH_31"/>
    <property type="match status" value="1"/>
</dbReference>
<proteinExistence type="predicted"/>
<name>A0ABQ3T8X7_9ACTN</name>
<dbReference type="InterPro" id="IPR011990">
    <property type="entry name" value="TPR-like_helical_dom_sf"/>
</dbReference>
<gene>
    <name evidence="3" type="ORF">Sspor_24150</name>
</gene>
<sequence length="633" mass="69101">MAETKKRGRRWAPIHPVNTHAGHLAQFLRHQVDTSGKTLAVLAGEVGYSKSQVSSLLGGRIPPRRFVIALISATVPNPLHERRQAEALRLLHDAEHPPRTSASTVPAQAGAVTLAQTQADQIQVYERLTRALEQEGELRKAAENSARLIWVLLGMVNRLDDRVRVLSGERDRLARQVAGGTVEAAEMRLIRAEEQKAKAESELRRAEEKKKQAESLADRLREEIEVLTDELDRLRGDGPSPHDDLPRQDVRLYEGPTGDAEADDIDTALARAAAVNDEDSDTIDRISTEITGGPAMVETVPVIVPDNAPTSPDVANKPAAQLKQEAEAAAESGNAAEAAFLYGALATLTSAYLGARHTDSLNHRDFHAEWTGEAGDPATARDLHANLIEDHTHALGPDHEHTLTSRNNHAYWTGEAGDPATARDLHAALVTDRTRILGPDHEHTLISRNNHANYTGEAGDPATARDLHAALVTDRTRILGPDDNDTLLSRHNHAHWTGRAGAPATARDLHANLIEDHTHTLGPDHKDTLDSRHEHAYWTGEAGDPATARDLYAALVTDRTRILGPVHKDTLLSRNNHANYTGEAGDPATARDLHANLVEDLTHALGPDHKDTLDSRHEHRRWEKEAGKPPLAG</sequence>
<feature type="region of interest" description="Disordered" evidence="2">
    <location>
        <begin position="603"/>
        <end position="633"/>
    </location>
</feature>
<dbReference type="RefSeq" id="WP_202198975.1">
    <property type="nucleotide sequence ID" value="NZ_BAAATO010000019.1"/>
</dbReference>
<dbReference type="PANTHER" id="PTHR46082:SF6">
    <property type="entry name" value="AAA+ ATPASE DOMAIN-CONTAINING PROTEIN-RELATED"/>
    <property type="match status" value="1"/>
</dbReference>
<evidence type="ECO:0008006" key="5">
    <source>
        <dbReference type="Google" id="ProtNLM"/>
    </source>
</evidence>
<reference evidence="4" key="1">
    <citation type="submission" date="2023-07" db="EMBL/GenBank/DDBJ databases">
        <title>Whole genome shotgun sequence of Streptomyces spororaveus NBRC 15456.</title>
        <authorList>
            <person name="Komaki H."/>
            <person name="Tamura T."/>
        </authorList>
    </citation>
    <scope>NUCLEOTIDE SEQUENCE [LARGE SCALE GENOMIC DNA]</scope>
    <source>
        <strain evidence="4">NBRC 15456</strain>
    </source>
</reference>
<keyword evidence="4" id="KW-1185">Reference proteome</keyword>
<evidence type="ECO:0000313" key="4">
    <source>
        <dbReference type="Proteomes" id="UP000608522"/>
    </source>
</evidence>
<accession>A0ABQ3T8X7</accession>
<feature type="compositionally biased region" description="Basic and acidic residues" evidence="2">
    <location>
        <begin position="603"/>
        <end position="627"/>
    </location>
</feature>
<dbReference type="Gene3D" id="1.25.40.10">
    <property type="entry name" value="Tetratricopeptide repeat domain"/>
    <property type="match status" value="1"/>
</dbReference>
<evidence type="ECO:0000313" key="3">
    <source>
        <dbReference type="EMBL" id="GHI76854.1"/>
    </source>
</evidence>
<evidence type="ECO:0000256" key="2">
    <source>
        <dbReference type="SAM" id="MobiDB-lite"/>
    </source>
</evidence>